<sequence>MLRTVLVRVIAPVLLALGAAVLYRTGIAFSLPAVGAGMAVARRLSVWIADHASRERPVTVLTATFWHELAARQPGNSARSAPPQAF</sequence>
<name>A0A4P6EMR6_9MICO</name>
<accession>A0A4P6EMR6</accession>
<evidence type="ECO:0000313" key="1">
    <source>
        <dbReference type="EMBL" id="QAY64170.1"/>
    </source>
</evidence>
<dbReference type="Proteomes" id="UP000291758">
    <property type="component" value="Chromosome"/>
</dbReference>
<dbReference type="EMBL" id="CP035495">
    <property type="protein sequence ID" value="QAY64170.1"/>
    <property type="molecule type" value="Genomic_DNA"/>
</dbReference>
<gene>
    <name evidence="1" type="ORF">ET495_14145</name>
</gene>
<dbReference type="OrthoDB" id="4481052at2"/>
<reference evidence="1 2" key="1">
    <citation type="submission" date="2019-01" db="EMBL/GenBank/DDBJ databases">
        <title>Genome sequencing of strain 2JSPR-7.</title>
        <authorList>
            <person name="Heo J."/>
            <person name="Kim S.-J."/>
            <person name="Kim J.-S."/>
            <person name="Hong S.-B."/>
            <person name="Kwon S.-W."/>
        </authorList>
    </citation>
    <scope>NUCLEOTIDE SEQUENCE [LARGE SCALE GENOMIC DNA]</scope>
    <source>
        <strain evidence="1 2">2JSPR-7</strain>
    </source>
</reference>
<evidence type="ECO:0000313" key="2">
    <source>
        <dbReference type="Proteomes" id="UP000291758"/>
    </source>
</evidence>
<proteinExistence type="predicted"/>
<protein>
    <submittedName>
        <fullName evidence="1">Uncharacterized protein</fullName>
    </submittedName>
</protein>
<dbReference type="AlphaFoldDB" id="A0A4P6EMR6"/>
<organism evidence="1 2">
    <name type="scientific">Xylanimonas allomyrinae</name>
    <dbReference type="NCBI Taxonomy" id="2509459"/>
    <lineage>
        <taxon>Bacteria</taxon>
        <taxon>Bacillati</taxon>
        <taxon>Actinomycetota</taxon>
        <taxon>Actinomycetes</taxon>
        <taxon>Micrococcales</taxon>
        <taxon>Promicromonosporaceae</taxon>
        <taxon>Xylanimonas</taxon>
    </lineage>
</organism>
<keyword evidence="2" id="KW-1185">Reference proteome</keyword>
<dbReference type="RefSeq" id="WP_129205325.1">
    <property type="nucleotide sequence ID" value="NZ_CP035495.1"/>
</dbReference>
<dbReference type="KEGG" id="xyl:ET495_14145"/>